<evidence type="ECO:0000313" key="2">
    <source>
        <dbReference type="Proteomes" id="UP001501752"/>
    </source>
</evidence>
<organism evidence="1 2">
    <name type="scientific">Kitasatospora terrestris</name>
    <dbReference type="NCBI Taxonomy" id="258051"/>
    <lineage>
        <taxon>Bacteria</taxon>
        <taxon>Bacillati</taxon>
        <taxon>Actinomycetota</taxon>
        <taxon>Actinomycetes</taxon>
        <taxon>Kitasatosporales</taxon>
        <taxon>Streptomycetaceae</taxon>
        <taxon>Kitasatospora</taxon>
    </lineage>
</organism>
<proteinExistence type="predicted"/>
<comment type="caution">
    <text evidence="1">The sequence shown here is derived from an EMBL/GenBank/DDBJ whole genome shotgun (WGS) entry which is preliminary data.</text>
</comment>
<dbReference type="Proteomes" id="UP001501752">
    <property type="component" value="Unassembled WGS sequence"/>
</dbReference>
<protein>
    <submittedName>
        <fullName evidence="1">Uncharacterized protein</fullName>
    </submittedName>
</protein>
<keyword evidence="2" id="KW-1185">Reference proteome</keyword>
<sequence length="304" mass="33651">MSGVGGAGYRTWVTDEDLRLSPRTRTAELLAWAGEEGRPPVPDGALRTVLTLLELGGARLHDGYPELNSAQLEQLLYERLYLYVQPVDEPGAYEAYGEAVRLLIDRQRAARRLNAKRWERLHEEAEWQGEVLCGLLRRADLVTWPRLYTLLLRADGIDPADGGAVRAWLDGFRELPEEERLGRYATAPGLVAAEGQEEWDAARLLLVGMATDGARRLLEQGLMQRSYRNLAELTARGLPMPEELAGDFDGFEAAVEAEALRLYGEWTSPGLAALLVAEYPDLAPEPGPGDIEAYLAERDEPGEG</sequence>
<evidence type="ECO:0000313" key="1">
    <source>
        <dbReference type="EMBL" id="GAA4860183.1"/>
    </source>
</evidence>
<dbReference type="EMBL" id="BAABIS010000001">
    <property type="protein sequence ID" value="GAA4860183.1"/>
    <property type="molecule type" value="Genomic_DNA"/>
</dbReference>
<name>A0ABP9DUA4_9ACTN</name>
<accession>A0ABP9DUA4</accession>
<reference evidence="2" key="1">
    <citation type="journal article" date="2019" name="Int. J. Syst. Evol. Microbiol.">
        <title>The Global Catalogue of Microorganisms (GCM) 10K type strain sequencing project: providing services to taxonomists for standard genome sequencing and annotation.</title>
        <authorList>
            <consortium name="The Broad Institute Genomics Platform"/>
            <consortium name="The Broad Institute Genome Sequencing Center for Infectious Disease"/>
            <person name="Wu L."/>
            <person name="Ma J."/>
        </authorList>
    </citation>
    <scope>NUCLEOTIDE SEQUENCE [LARGE SCALE GENOMIC DNA]</scope>
    <source>
        <strain evidence="2">JCM 13006</strain>
    </source>
</reference>
<gene>
    <name evidence="1" type="ORF">GCM10023235_42620</name>
</gene>